<sequence length="197" mass="20733">MVPKPVIAVVMCYPVAKESDALAKQEDEEQAAKGVTIDPELFYMKQTIGNACGTIAVLHSIGNNLNTLAPADGSFLKEFFGSTSGMSAAEAGKYLEDPPQGAPSIEAAHQEAAAEGDTAPPSADDEVDLHFVALVHVNGQLWELDGRRAGPVCRGATSEESLLSDAARVAQEFISRSNSLTFNVLALTATPDEDEDA</sequence>
<evidence type="ECO:0000256" key="7">
    <source>
        <dbReference type="PROSITE-ProRule" id="PRU01393"/>
    </source>
</evidence>
<evidence type="ECO:0000259" key="9">
    <source>
        <dbReference type="PROSITE" id="PS52048"/>
    </source>
</evidence>
<dbReference type="GO" id="GO:0004843">
    <property type="term" value="F:cysteine-type deubiquitinase activity"/>
    <property type="evidence" value="ECO:0007669"/>
    <property type="project" value="UniProtKB-UniRule"/>
</dbReference>
<dbReference type="EMBL" id="BRXU01000004">
    <property type="protein sequence ID" value="GLC50969.1"/>
    <property type="molecule type" value="Genomic_DNA"/>
</dbReference>
<evidence type="ECO:0000313" key="10">
    <source>
        <dbReference type="EMBL" id="GLC50969.1"/>
    </source>
</evidence>
<dbReference type="SUPFAM" id="SSF54001">
    <property type="entry name" value="Cysteine proteinases"/>
    <property type="match status" value="1"/>
</dbReference>
<comment type="catalytic activity">
    <reaction evidence="1 7 8">
        <text>Thiol-dependent hydrolysis of ester, thioester, amide, peptide and isopeptide bonds formed by the C-terminal Gly of ubiquitin (a 76-residue protein attached to proteins as an intracellular targeting signal).</text>
        <dbReference type="EC" id="3.4.19.12"/>
    </reaction>
</comment>
<dbReference type="GO" id="GO:0006511">
    <property type="term" value="P:ubiquitin-dependent protein catabolic process"/>
    <property type="evidence" value="ECO:0007669"/>
    <property type="project" value="UniProtKB-UniRule"/>
</dbReference>
<feature type="active site" description="Proton donor" evidence="7">
    <location>
        <position position="130"/>
    </location>
</feature>
<dbReference type="InterPro" id="IPR038765">
    <property type="entry name" value="Papain-like_cys_pep_sf"/>
</dbReference>
<gene>
    <name evidence="10" type="primary">PLESTMB000525</name>
    <name evidence="10" type="ORF">PLESTB_000452000</name>
</gene>
<dbReference type="FunFam" id="3.40.532.10:FF:000006">
    <property type="entry name" value="Ubiquitin carboxyl-terminal hydrolase"/>
    <property type="match status" value="1"/>
</dbReference>
<feature type="site" description="Important for enzyme activity" evidence="7">
    <location>
        <position position="145"/>
    </location>
</feature>
<reference evidence="10 11" key="1">
    <citation type="journal article" date="2023" name="Commun. Biol.">
        <title>Reorganization of the ancestral sex-determining regions during the evolution of trioecy in Pleodorina starrii.</title>
        <authorList>
            <person name="Takahashi K."/>
            <person name="Suzuki S."/>
            <person name="Kawai-Toyooka H."/>
            <person name="Yamamoto K."/>
            <person name="Hamaji T."/>
            <person name="Ootsuki R."/>
            <person name="Yamaguchi H."/>
            <person name="Kawachi M."/>
            <person name="Higashiyama T."/>
            <person name="Nozaki H."/>
        </authorList>
    </citation>
    <scope>NUCLEOTIDE SEQUENCE [LARGE SCALE GENOMIC DNA]</scope>
    <source>
        <strain evidence="10 11">NIES-4479</strain>
    </source>
</reference>
<evidence type="ECO:0000256" key="8">
    <source>
        <dbReference type="RuleBase" id="RU361215"/>
    </source>
</evidence>
<dbReference type="InterPro" id="IPR036959">
    <property type="entry name" value="Peptidase_C12_UCH_sf"/>
</dbReference>
<organism evidence="10 11">
    <name type="scientific">Pleodorina starrii</name>
    <dbReference type="NCBI Taxonomy" id="330485"/>
    <lineage>
        <taxon>Eukaryota</taxon>
        <taxon>Viridiplantae</taxon>
        <taxon>Chlorophyta</taxon>
        <taxon>core chlorophytes</taxon>
        <taxon>Chlorophyceae</taxon>
        <taxon>CS clade</taxon>
        <taxon>Chlamydomonadales</taxon>
        <taxon>Volvocaceae</taxon>
        <taxon>Pleodorina</taxon>
    </lineage>
</organism>
<evidence type="ECO:0000256" key="4">
    <source>
        <dbReference type="ARBA" id="ARBA00022786"/>
    </source>
</evidence>
<dbReference type="GO" id="GO:0016579">
    <property type="term" value="P:protein deubiquitination"/>
    <property type="evidence" value="ECO:0007669"/>
    <property type="project" value="TreeGrafter"/>
</dbReference>
<protein>
    <recommendedName>
        <fullName evidence="8">Ubiquitin carboxyl-terminal hydrolase</fullName>
        <ecNumber evidence="8">3.4.19.12</ecNumber>
    </recommendedName>
</protein>
<feature type="domain" description="UCH catalytic" evidence="9">
    <location>
        <begin position="1"/>
        <end position="189"/>
    </location>
</feature>
<dbReference type="Gene3D" id="3.40.532.10">
    <property type="entry name" value="Peptidase C12, ubiquitin carboxyl-terminal hydrolase"/>
    <property type="match status" value="1"/>
</dbReference>
<proteinExistence type="inferred from homology"/>
<feature type="site" description="Transition state stabilizer" evidence="7">
    <location>
        <position position="46"/>
    </location>
</feature>
<keyword evidence="3 7" id="KW-0645">Protease</keyword>
<dbReference type="PROSITE" id="PS52048">
    <property type="entry name" value="UCH_DOMAIN"/>
    <property type="match status" value="1"/>
</dbReference>
<accession>A0A9W6EZT6</accession>
<dbReference type="PANTHER" id="PTHR10589">
    <property type="entry name" value="UBIQUITIN CARBOXYL-TERMINAL HYDROLASE"/>
    <property type="match status" value="1"/>
</dbReference>
<evidence type="ECO:0000256" key="1">
    <source>
        <dbReference type="ARBA" id="ARBA00000707"/>
    </source>
</evidence>
<comment type="similarity">
    <text evidence="2 7 8">Belongs to the peptidase C12 family.</text>
</comment>
<evidence type="ECO:0000256" key="5">
    <source>
        <dbReference type="ARBA" id="ARBA00022801"/>
    </source>
</evidence>
<dbReference type="PANTHER" id="PTHR10589:SF17">
    <property type="entry name" value="UBIQUITIN CARBOXYL-TERMINAL HYDROLASE"/>
    <property type="match status" value="1"/>
</dbReference>
<keyword evidence="5 7" id="KW-0378">Hydrolase</keyword>
<dbReference type="InterPro" id="IPR001578">
    <property type="entry name" value="Peptidase_C12_UCH"/>
</dbReference>
<evidence type="ECO:0000313" key="11">
    <source>
        <dbReference type="Proteomes" id="UP001165080"/>
    </source>
</evidence>
<dbReference type="PRINTS" id="PR00707">
    <property type="entry name" value="UBCTHYDRLASE"/>
</dbReference>
<keyword evidence="4 7" id="KW-0833">Ubl conjugation pathway</keyword>
<dbReference type="GO" id="GO:0005737">
    <property type="term" value="C:cytoplasm"/>
    <property type="evidence" value="ECO:0007669"/>
    <property type="project" value="TreeGrafter"/>
</dbReference>
<dbReference type="Proteomes" id="UP001165080">
    <property type="component" value="Unassembled WGS sequence"/>
</dbReference>
<keyword evidence="11" id="KW-1185">Reference proteome</keyword>
<dbReference type="EC" id="3.4.19.12" evidence="8"/>
<dbReference type="AlphaFoldDB" id="A0A9W6EZT6"/>
<comment type="caution">
    <text evidence="10">The sequence shown here is derived from an EMBL/GenBank/DDBJ whole genome shotgun (WGS) entry which is preliminary data.</text>
</comment>
<evidence type="ECO:0000256" key="3">
    <source>
        <dbReference type="ARBA" id="ARBA00022670"/>
    </source>
</evidence>
<name>A0A9W6EZT6_9CHLO</name>
<evidence type="ECO:0000256" key="6">
    <source>
        <dbReference type="ARBA" id="ARBA00022807"/>
    </source>
</evidence>
<keyword evidence="6 7" id="KW-0788">Thiol protease</keyword>
<feature type="active site" description="Nucleophile" evidence="7">
    <location>
        <position position="52"/>
    </location>
</feature>
<dbReference type="Pfam" id="PF01088">
    <property type="entry name" value="Peptidase_C12"/>
    <property type="match status" value="1"/>
</dbReference>
<evidence type="ECO:0000256" key="2">
    <source>
        <dbReference type="ARBA" id="ARBA00009326"/>
    </source>
</evidence>